<dbReference type="SUPFAM" id="SSF158745">
    <property type="entry name" value="LanC-like"/>
    <property type="match status" value="1"/>
</dbReference>
<dbReference type="InterPro" id="IPR007822">
    <property type="entry name" value="LANC-like"/>
</dbReference>
<dbReference type="SMART" id="SM01260">
    <property type="entry name" value="LANC_like"/>
    <property type="match status" value="1"/>
</dbReference>
<comment type="caution">
    <text evidence="1">The sequence shown here is derived from an EMBL/GenBank/DDBJ whole genome shotgun (WGS) entry which is preliminary data.</text>
</comment>
<dbReference type="Gene3D" id="1.50.10.20">
    <property type="match status" value="1"/>
</dbReference>
<keyword evidence="2" id="KW-1185">Reference proteome</keyword>
<dbReference type="EMBL" id="BAABBY010000005">
    <property type="protein sequence ID" value="GAA4204224.1"/>
    <property type="molecule type" value="Genomic_DNA"/>
</dbReference>
<dbReference type="PRINTS" id="PR01950">
    <property type="entry name" value="LANCSUPER"/>
</dbReference>
<evidence type="ECO:0000313" key="2">
    <source>
        <dbReference type="Proteomes" id="UP001501772"/>
    </source>
</evidence>
<gene>
    <name evidence="1" type="ORF">GCM10022289_21730</name>
</gene>
<dbReference type="RefSeq" id="WP_344851481.1">
    <property type="nucleotide sequence ID" value="NZ_BAABBY010000005.1"/>
</dbReference>
<protein>
    <recommendedName>
        <fullName evidence="3">Lanthionine synthetase-like protein</fullName>
    </recommendedName>
</protein>
<sequence length="376" mass="41915">MFNPKLFSDSLQKSDYSGDSLLAGSMGHCICQHLISQLNKDLLNTDRTFDIVADVFDRLSSSSSSLTNTSMGTGLSGFTSVIAYLIEQEVFDDSVLAELTDIDQIIFKGATLQANLGHTDFLFGCSGPLSYFLNQKADMANTGYINGILSALINGVEKNQITRQRIIEPNRFFSHVNLGIAHGITGTALVLCKAVTDERVKQKDQIWDLLDQTLKYLKEQINLSEQSIFPIKIEKTGAIPTYSASQSWSYGDFGVLCLLYTLAALFKDNALHTLCGKLFEIATEKTKNNKTDKIEIGLRHGLAGQLLLLQKLSAISKNTWCEEFTKQQFSLFYTKYEEINPYQSPFVFEAGLGAVAIRLNERLTPKETSWTKIFLM</sequence>
<dbReference type="Proteomes" id="UP001501772">
    <property type="component" value="Unassembled WGS sequence"/>
</dbReference>
<accession>A0ABP8BDG8</accession>
<evidence type="ECO:0000313" key="1">
    <source>
        <dbReference type="EMBL" id="GAA4204224.1"/>
    </source>
</evidence>
<reference evidence="2" key="1">
    <citation type="journal article" date="2019" name="Int. J. Syst. Evol. Microbiol.">
        <title>The Global Catalogue of Microorganisms (GCM) 10K type strain sequencing project: providing services to taxonomists for standard genome sequencing and annotation.</title>
        <authorList>
            <consortium name="The Broad Institute Genomics Platform"/>
            <consortium name="The Broad Institute Genome Sequencing Center for Infectious Disease"/>
            <person name="Wu L."/>
            <person name="Ma J."/>
        </authorList>
    </citation>
    <scope>NUCLEOTIDE SEQUENCE [LARGE SCALE GENOMIC DNA]</scope>
    <source>
        <strain evidence="2">JCM 17626</strain>
    </source>
</reference>
<evidence type="ECO:0008006" key="3">
    <source>
        <dbReference type="Google" id="ProtNLM"/>
    </source>
</evidence>
<proteinExistence type="predicted"/>
<organism evidence="1 2">
    <name type="scientific">Pedobacter jeongneungensis</name>
    <dbReference type="NCBI Taxonomy" id="947309"/>
    <lineage>
        <taxon>Bacteria</taxon>
        <taxon>Pseudomonadati</taxon>
        <taxon>Bacteroidota</taxon>
        <taxon>Sphingobacteriia</taxon>
        <taxon>Sphingobacteriales</taxon>
        <taxon>Sphingobacteriaceae</taxon>
        <taxon>Pedobacter</taxon>
    </lineage>
</organism>
<name>A0ABP8BDG8_9SPHI</name>
<dbReference type="Pfam" id="PF05147">
    <property type="entry name" value="LANC_like"/>
    <property type="match status" value="1"/>
</dbReference>